<keyword evidence="2" id="KW-0732">Signal</keyword>
<feature type="signal peptide" evidence="2">
    <location>
        <begin position="1"/>
        <end position="24"/>
    </location>
</feature>
<evidence type="ECO:0000256" key="2">
    <source>
        <dbReference type="SAM" id="SignalP"/>
    </source>
</evidence>
<evidence type="ECO:0000313" key="4">
    <source>
        <dbReference type="Proteomes" id="UP000649617"/>
    </source>
</evidence>
<feature type="compositionally biased region" description="Low complexity" evidence="1">
    <location>
        <begin position="70"/>
        <end position="82"/>
    </location>
</feature>
<evidence type="ECO:0000313" key="3">
    <source>
        <dbReference type="EMBL" id="CAE7547343.1"/>
    </source>
</evidence>
<dbReference type="EMBL" id="CAJNIZ010033725">
    <property type="protein sequence ID" value="CAE7547343.1"/>
    <property type="molecule type" value="Genomic_DNA"/>
</dbReference>
<protein>
    <submittedName>
        <fullName evidence="3">Uncharacterized protein</fullName>
    </submittedName>
</protein>
<feature type="region of interest" description="Disordered" evidence="1">
    <location>
        <begin position="53"/>
        <end position="97"/>
    </location>
</feature>
<feature type="non-terminal residue" evidence="3">
    <location>
        <position position="1"/>
    </location>
</feature>
<organism evidence="3 4">
    <name type="scientific">Symbiodinium pilosum</name>
    <name type="common">Dinoflagellate</name>
    <dbReference type="NCBI Taxonomy" id="2952"/>
    <lineage>
        <taxon>Eukaryota</taxon>
        <taxon>Sar</taxon>
        <taxon>Alveolata</taxon>
        <taxon>Dinophyceae</taxon>
        <taxon>Suessiales</taxon>
        <taxon>Symbiodiniaceae</taxon>
        <taxon>Symbiodinium</taxon>
    </lineage>
</organism>
<dbReference type="Proteomes" id="UP000649617">
    <property type="component" value="Unassembled WGS sequence"/>
</dbReference>
<accession>A0A812TSY0</accession>
<comment type="caution">
    <text evidence="3">The sequence shown here is derived from an EMBL/GenBank/DDBJ whole genome shotgun (WGS) entry which is preliminary data.</text>
</comment>
<evidence type="ECO:0000256" key="1">
    <source>
        <dbReference type="SAM" id="MobiDB-lite"/>
    </source>
</evidence>
<gene>
    <name evidence="3" type="ORF">SPIL2461_LOCUS14523</name>
</gene>
<reference evidence="3" key="1">
    <citation type="submission" date="2021-02" db="EMBL/GenBank/DDBJ databases">
        <authorList>
            <person name="Dougan E. K."/>
            <person name="Rhodes N."/>
            <person name="Thang M."/>
            <person name="Chan C."/>
        </authorList>
    </citation>
    <scope>NUCLEOTIDE SEQUENCE</scope>
</reference>
<proteinExistence type="predicted"/>
<name>A0A812TSY0_SYMPI</name>
<sequence>VYLLAGVLVLVLCWLFCAWRACRGSRRERDLEAALERERAQIRELNERLQRPTLPAANAAAQGGKGARGRGFNPGRGWAPGRAGAGATGVEMRDFRR</sequence>
<dbReference type="AlphaFoldDB" id="A0A812TSY0"/>
<keyword evidence="4" id="KW-1185">Reference proteome</keyword>
<feature type="chain" id="PRO_5032493328" evidence="2">
    <location>
        <begin position="25"/>
        <end position="97"/>
    </location>
</feature>